<feature type="signal peptide" evidence="1">
    <location>
        <begin position="1"/>
        <end position="18"/>
    </location>
</feature>
<reference evidence="5" key="1">
    <citation type="submission" date="2010-05" db="EMBL/GenBank/DDBJ databases">
        <title>The genome sequence of Magnaporthe poae strain ATCC 64411.</title>
        <authorList>
            <person name="Ma L.-J."/>
            <person name="Dead R."/>
            <person name="Young S."/>
            <person name="Zeng Q."/>
            <person name="Koehrsen M."/>
            <person name="Alvarado L."/>
            <person name="Berlin A."/>
            <person name="Chapman S.B."/>
            <person name="Chen Z."/>
            <person name="Freedman E."/>
            <person name="Gellesch M."/>
            <person name="Goldberg J."/>
            <person name="Griggs A."/>
            <person name="Gujja S."/>
            <person name="Heilman E.R."/>
            <person name="Heiman D."/>
            <person name="Hepburn T."/>
            <person name="Howarth C."/>
            <person name="Jen D."/>
            <person name="Larson L."/>
            <person name="Mehta T."/>
            <person name="Neiman D."/>
            <person name="Pearson M."/>
            <person name="Roberts A."/>
            <person name="Saif S."/>
            <person name="Shea T."/>
            <person name="Shenoy N."/>
            <person name="Sisk P."/>
            <person name="Stolte C."/>
            <person name="Sykes S."/>
            <person name="Walk T."/>
            <person name="White J."/>
            <person name="Yandava C."/>
            <person name="Haas B."/>
            <person name="Nusbaum C."/>
            <person name="Birren B."/>
        </authorList>
    </citation>
    <scope>NUCLEOTIDE SEQUENCE [LARGE SCALE GENOMIC DNA]</scope>
    <source>
        <strain evidence="5">ATCC 64411 / 73-15</strain>
    </source>
</reference>
<dbReference type="InterPro" id="IPR057210">
    <property type="entry name" value="DUF7888"/>
</dbReference>
<accession>A0A0C4ECD4</accession>
<proteinExistence type="predicted"/>
<dbReference type="PANTHER" id="PTHR40845:SF1">
    <property type="match status" value="1"/>
</dbReference>
<name>A0A0C4ECD4_MAGP6</name>
<dbReference type="Proteomes" id="UP000011715">
    <property type="component" value="Unassembled WGS sequence"/>
</dbReference>
<reference evidence="4" key="5">
    <citation type="submission" date="2015-06" db="UniProtKB">
        <authorList>
            <consortium name="EnsemblFungi"/>
        </authorList>
    </citation>
    <scope>IDENTIFICATION</scope>
    <source>
        <strain evidence="4">ATCC 64411</strain>
    </source>
</reference>
<evidence type="ECO:0000256" key="1">
    <source>
        <dbReference type="SAM" id="SignalP"/>
    </source>
</evidence>
<organism evidence="4 5">
    <name type="scientific">Magnaporthiopsis poae (strain ATCC 64411 / 73-15)</name>
    <name type="common">Kentucky bluegrass fungus</name>
    <name type="synonym">Magnaporthe poae</name>
    <dbReference type="NCBI Taxonomy" id="644358"/>
    <lineage>
        <taxon>Eukaryota</taxon>
        <taxon>Fungi</taxon>
        <taxon>Dikarya</taxon>
        <taxon>Ascomycota</taxon>
        <taxon>Pezizomycotina</taxon>
        <taxon>Sordariomycetes</taxon>
        <taxon>Sordariomycetidae</taxon>
        <taxon>Magnaporthales</taxon>
        <taxon>Magnaporthaceae</taxon>
        <taxon>Magnaporthiopsis</taxon>
    </lineage>
</organism>
<evidence type="ECO:0000313" key="5">
    <source>
        <dbReference type="Proteomes" id="UP000011715"/>
    </source>
</evidence>
<evidence type="ECO:0000313" key="4">
    <source>
        <dbReference type="EnsemblFungi" id="MAPG_10352T0"/>
    </source>
</evidence>
<dbReference type="PANTHER" id="PTHR40845">
    <property type="match status" value="1"/>
</dbReference>
<dbReference type="EMBL" id="GL876975">
    <property type="protein sequence ID" value="KLU90499.1"/>
    <property type="molecule type" value="Genomic_DNA"/>
</dbReference>
<protein>
    <recommendedName>
        <fullName evidence="2">DUF7888 domain-containing protein</fullName>
    </recommendedName>
</protein>
<reference evidence="3" key="2">
    <citation type="submission" date="2010-05" db="EMBL/GenBank/DDBJ databases">
        <title>The Genome Sequence of Magnaporthe poae strain ATCC 64411.</title>
        <authorList>
            <consortium name="The Broad Institute Genome Sequencing Platform"/>
            <consortium name="Broad Institute Genome Sequencing Center for Infectious Disease"/>
            <person name="Ma L.-J."/>
            <person name="Dead R."/>
            <person name="Young S."/>
            <person name="Zeng Q."/>
            <person name="Koehrsen M."/>
            <person name="Alvarado L."/>
            <person name="Berlin A."/>
            <person name="Chapman S.B."/>
            <person name="Chen Z."/>
            <person name="Freedman E."/>
            <person name="Gellesch M."/>
            <person name="Goldberg J."/>
            <person name="Griggs A."/>
            <person name="Gujja S."/>
            <person name="Heilman E.R."/>
            <person name="Heiman D."/>
            <person name="Hepburn T."/>
            <person name="Howarth C."/>
            <person name="Jen D."/>
            <person name="Larson L."/>
            <person name="Mehta T."/>
            <person name="Neiman D."/>
            <person name="Pearson M."/>
            <person name="Roberts A."/>
            <person name="Saif S."/>
            <person name="Shea T."/>
            <person name="Shenoy N."/>
            <person name="Sisk P."/>
            <person name="Stolte C."/>
            <person name="Sykes S."/>
            <person name="Walk T."/>
            <person name="White J."/>
            <person name="Yandava C."/>
            <person name="Haas B."/>
            <person name="Nusbaum C."/>
            <person name="Birren B."/>
        </authorList>
    </citation>
    <scope>NUCLEOTIDE SEQUENCE</scope>
    <source>
        <strain evidence="3">ATCC 64411</strain>
    </source>
</reference>
<dbReference type="Pfam" id="PF25411">
    <property type="entry name" value="DUF7888"/>
    <property type="match status" value="1"/>
</dbReference>
<dbReference type="STRING" id="644358.A0A0C4ECD4"/>
<evidence type="ECO:0000259" key="2">
    <source>
        <dbReference type="Pfam" id="PF25411"/>
    </source>
</evidence>
<reference evidence="4" key="4">
    <citation type="journal article" date="2015" name="G3 (Bethesda)">
        <title>Genome sequences of three phytopathogenic species of the Magnaporthaceae family of fungi.</title>
        <authorList>
            <person name="Okagaki L.H."/>
            <person name="Nunes C.C."/>
            <person name="Sailsbery J."/>
            <person name="Clay B."/>
            <person name="Brown D."/>
            <person name="John T."/>
            <person name="Oh Y."/>
            <person name="Young N."/>
            <person name="Fitzgerald M."/>
            <person name="Haas B.J."/>
            <person name="Zeng Q."/>
            <person name="Young S."/>
            <person name="Adiconis X."/>
            <person name="Fan L."/>
            <person name="Levin J.Z."/>
            <person name="Mitchell T.K."/>
            <person name="Okubara P.A."/>
            <person name="Farman M.L."/>
            <person name="Kohn L.M."/>
            <person name="Birren B."/>
            <person name="Ma L.-J."/>
            <person name="Dean R.A."/>
        </authorList>
    </citation>
    <scope>NUCLEOTIDE SEQUENCE</scope>
    <source>
        <strain evidence="4">ATCC 64411 / 73-15</strain>
    </source>
</reference>
<dbReference type="VEuPathDB" id="FungiDB:MAPG_10352"/>
<feature type="chain" id="PRO_5009385929" description="DUF7888 domain-containing protein" evidence="1">
    <location>
        <begin position="19"/>
        <end position="200"/>
    </location>
</feature>
<sequence>MQFKKLITIAPLVASVLAAPAAVPVNPVEPVDLSDMEVQTFDFIADPSAATADLEERSVIGGIVTTIVLNVAKDLLTPYVEKGITLAGNLIKDLGNWKNAREQFTKATVLSMWQSNPDPAKYPAVICYNMDYHLDDPKGMAGWAKAKLKKSLLKTDYDCFYMTAPNTFYGDGDGGFINFASLNDKSRCNFSSKERKISCQ</sequence>
<dbReference type="EMBL" id="ADBL01002316">
    <property type="status" value="NOT_ANNOTATED_CDS"/>
    <property type="molecule type" value="Genomic_DNA"/>
</dbReference>
<dbReference type="OMA" id="YMTAPNT"/>
<reference evidence="3" key="3">
    <citation type="submission" date="2011-03" db="EMBL/GenBank/DDBJ databases">
        <title>Annotation of Magnaporthe poae ATCC 64411.</title>
        <authorList>
            <person name="Ma L.-J."/>
            <person name="Dead R."/>
            <person name="Young S.K."/>
            <person name="Zeng Q."/>
            <person name="Gargeya S."/>
            <person name="Fitzgerald M."/>
            <person name="Haas B."/>
            <person name="Abouelleil A."/>
            <person name="Alvarado L."/>
            <person name="Arachchi H.M."/>
            <person name="Berlin A."/>
            <person name="Brown A."/>
            <person name="Chapman S.B."/>
            <person name="Chen Z."/>
            <person name="Dunbar C."/>
            <person name="Freedman E."/>
            <person name="Gearin G."/>
            <person name="Gellesch M."/>
            <person name="Goldberg J."/>
            <person name="Griggs A."/>
            <person name="Gujja S."/>
            <person name="Heiman D."/>
            <person name="Howarth C."/>
            <person name="Larson L."/>
            <person name="Lui A."/>
            <person name="MacDonald P.J.P."/>
            <person name="Mehta T."/>
            <person name="Montmayeur A."/>
            <person name="Murphy C."/>
            <person name="Neiman D."/>
            <person name="Pearson M."/>
            <person name="Priest M."/>
            <person name="Roberts A."/>
            <person name="Saif S."/>
            <person name="Shea T."/>
            <person name="Shenoy N."/>
            <person name="Sisk P."/>
            <person name="Stolte C."/>
            <person name="Sykes S."/>
            <person name="Yandava C."/>
            <person name="Wortman J."/>
            <person name="Nusbaum C."/>
            <person name="Birren B."/>
        </authorList>
    </citation>
    <scope>NUCLEOTIDE SEQUENCE</scope>
    <source>
        <strain evidence="3">ATCC 64411</strain>
    </source>
</reference>
<gene>
    <name evidence="3" type="ORF">MAPG_10352</name>
</gene>
<keyword evidence="5" id="KW-1185">Reference proteome</keyword>
<evidence type="ECO:0000313" key="3">
    <source>
        <dbReference type="EMBL" id="KLU90499.1"/>
    </source>
</evidence>
<feature type="domain" description="DUF7888" evidence="2">
    <location>
        <begin position="64"/>
        <end position="200"/>
    </location>
</feature>
<dbReference type="OrthoDB" id="3478218at2759"/>
<dbReference type="AlphaFoldDB" id="A0A0C4ECD4"/>
<dbReference type="eggNOG" id="ENOG502R682">
    <property type="taxonomic scope" value="Eukaryota"/>
</dbReference>
<keyword evidence="1" id="KW-0732">Signal</keyword>
<dbReference type="EnsemblFungi" id="MAPG_10352T0">
    <property type="protein sequence ID" value="MAPG_10352T0"/>
    <property type="gene ID" value="MAPG_10352"/>
</dbReference>